<evidence type="ECO:0000256" key="1">
    <source>
        <dbReference type="SAM" id="MobiDB-lite"/>
    </source>
</evidence>
<dbReference type="Pfam" id="PF06742">
    <property type="entry name" value="DUF1214"/>
    <property type="match status" value="1"/>
</dbReference>
<reference evidence="5" key="1">
    <citation type="submission" date="2016-10" db="EMBL/GenBank/DDBJ databases">
        <authorList>
            <person name="Varghese N."/>
            <person name="Submissions S."/>
        </authorList>
    </citation>
    <scope>NUCLEOTIDE SEQUENCE [LARGE SCALE GENOMIC DNA]</scope>
    <source>
        <strain evidence="5">CGMCC 1.10121</strain>
    </source>
</reference>
<proteinExistence type="predicted"/>
<evidence type="ECO:0008006" key="6">
    <source>
        <dbReference type="Google" id="ProtNLM"/>
    </source>
</evidence>
<dbReference type="InterPro" id="IPR037049">
    <property type="entry name" value="DUF1214_C_sf"/>
</dbReference>
<dbReference type="InterPro" id="IPR010621">
    <property type="entry name" value="DUF1214"/>
</dbReference>
<evidence type="ECO:0000313" key="5">
    <source>
        <dbReference type="Proteomes" id="UP000199126"/>
    </source>
</evidence>
<protein>
    <recommendedName>
        <fullName evidence="6">DUF1214 domain-containing protein</fullName>
    </recommendedName>
</protein>
<feature type="compositionally biased region" description="Polar residues" evidence="1">
    <location>
        <begin position="45"/>
        <end position="54"/>
    </location>
</feature>
<dbReference type="PROSITE" id="PS51318">
    <property type="entry name" value="TAT"/>
    <property type="match status" value="1"/>
</dbReference>
<dbReference type="SUPFAM" id="SSF160935">
    <property type="entry name" value="VPA0735-like"/>
    <property type="match status" value="1"/>
</dbReference>
<dbReference type="PANTHER" id="PTHR36509">
    <property type="entry name" value="BLL3101 PROTEIN"/>
    <property type="match status" value="1"/>
</dbReference>
<name>A0A1H8VBQ0_9EURY</name>
<dbReference type="InterPro" id="IPR010679">
    <property type="entry name" value="DUF1254"/>
</dbReference>
<feature type="domain" description="DUF1254" evidence="3">
    <location>
        <begin position="93"/>
        <end position="203"/>
    </location>
</feature>
<organism evidence="4 5">
    <name type="scientific">Halogranum amylolyticum</name>
    <dbReference type="NCBI Taxonomy" id="660520"/>
    <lineage>
        <taxon>Archaea</taxon>
        <taxon>Methanobacteriati</taxon>
        <taxon>Methanobacteriota</taxon>
        <taxon>Stenosarchaea group</taxon>
        <taxon>Halobacteria</taxon>
        <taxon>Halobacteriales</taxon>
        <taxon>Haloferacaceae</taxon>
    </lineage>
</organism>
<dbReference type="InterPro" id="IPR006311">
    <property type="entry name" value="TAT_signal"/>
</dbReference>
<sequence length="384" mass="42695">MSNEPYNTTADSNDKLLRATRRTALRGVSLAGLLAMGGGGVSASQNSPKANTRQNETETSEDDESIPVTWENVVRAQTDSYFESHVENEGLGAFKHYRDFPPIEEQQTQPKAPIADALYSWGIFDLTEPLTITKPDTEGRYQSIVITNQDQYVKGVLYDPGEYTLTQNEVGTRYVSALMRTFVDRNNPDDVNEVHRLQDATTVSQQSSGTFEIPTWEQESLEELHEALVIVGGTMDDLAGVYGDVGEVDPVKHYIGSVAFGPGGLPEPSEALLVMRYPEQNDGETPYTLTIEEPDSVPVDGFWSVTAYDNNWFLVENEYEAYSVSNVTAEQSDDGSVTIHFGGDPDQPNFIYTPEGWQYIVRLYRPREAILDGGYQFPDAQPVE</sequence>
<dbReference type="RefSeq" id="WP_089827051.1">
    <property type="nucleotide sequence ID" value="NZ_FODV01000015.1"/>
</dbReference>
<dbReference type="EMBL" id="FODV01000015">
    <property type="protein sequence ID" value="SEP12900.1"/>
    <property type="molecule type" value="Genomic_DNA"/>
</dbReference>
<feature type="region of interest" description="Disordered" evidence="1">
    <location>
        <begin position="38"/>
        <end position="66"/>
    </location>
</feature>
<evidence type="ECO:0000259" key="2">
    <source>
        <dbReference type="Pfam" id="PF06742"/>
    </source>
</evidence>
<keyword evidence="5" id="KW-1185">Reference proteome</keyword>
<evidence type="ECO:0000259" key="3">
    <source>
        <dbReference type="Pfam" id="PF06863"/>
    </source>
</evidence>
<evidence type="ECO:0000313" key="4">
    <source>
        <dbReference type="EMBL" id="SEP12900.1"/>
    </source>
</evidence>
<dbReference type="OrthoDB" id="181739at2157"/>
<accession>A0A1H8VBQ0</accession>
<dbReference type="AlphaFoldDB" id="A0A1H8VBQ0"/>
<dbReference type="Pfam" id="PF06863">
    <property type="entry name" value="DUF1254"/>
    <property type="match status" value="1"/>
</dbReference>
<feature type="domain" description="DUF1214" evidence="2">
    <location>
        <begin position="280"/>
        <end position="367"/>
    </location>
</feature>
<dbReference type="PANTHER" id="PTHR36509:SF2">
    <property type="entry name" value="BLL3101 PROTEIN"/>
    <property type="match status" value="1"/>
</dbReference>
<dbReference type="Gene3D" id="2.60.120.600">
    <property type="entry name" value="Domain of unknown function DUF1214, C-terminal domain"/>
    <property type="match status" value="1"/>
</dbReference>
<gene>
    <name evidence="4" type="ORF">SAMN04487948_11576</name>
</gene>
<dbReference type="Proteomes" id="UP000199126">
    <property type="component" value="Unassembled WGS sequence"/>
</dbReference>